<evidence type="ECO:0000256" key="3">
    <source>
        <dbReference type="ARBA" id="ARBA00022475"/>
    </source>
</evidence>
<dbReference type="CDD" id="cd06173">
    <property type="entry name" value="MFS_MefA_like"/>
    <property type="match status" value="1"/>
</dbReference>
<keyword evidence="11" id="KW-1185">Reference proteome</keyword>
<evidence type="ECO:0000313" key="10">
    <source>
        <dbReference type="EMBL" id="NYS95448.1"/>
    </source>
</evidence>
<feature type="transmembrane region" description="Helical" evidence="8">
    <location>
        <begin position="347"/>
        <end position="370"/>
    </location>
</feature>
<dbReference type="InterPro" id="IPR010290">
    <property type="entry name" value="TM_effector"/>
</dbReference>
<sequence length="444" mass="46022">MTDPLDPRPSTPENLAGQVPAPAPQPVPAPAPAPEPAPATKPAASLLRNHNYRLFLVAQLSGGTGVWMLRLSQDWLVLQLTQSPAAVGIVVALQFLPLLAFGPMGGVIADRHDKRRLVMGAQGTAAVLAAVLASLTIAGLVTVPLLYGFAFLLGCVAVIDQPARQVLVNELVGDSMLRSAISTNNALNQLSGMVGPAVAGVLIHQVGQGWAFAANAVLCLVVVALFALMRTREMMRVPVVARAKGQLREGARYILDRPRLLWVVLLAGLMGAFGMNGPVVLAAFADFEWQTGSGGFGLYNSVSAVGGLVGAVAAARLRVLRVRTVVLGAGIFAVAEGLGALSPNHAVFLVMLAVIGAATMFFLTSAATYVQLSAAPKVRGRVMAFYMPLLLGGHAAGGLIQGAFTEHLGVRGGLVLTGVCALVGTGVVALALRGNRRRDVAELD</sequence>
<evidence type="ECO:0000256" key="2">
    <source>
        <dbReference type="ARBA" id="ARBA00022448"/>
    </source>
</evidence>
<evidence type="ECO:0000313" key="11">
    <source>
        <dbReference type="Proteomes" id="UP000561011"/>
    </source>
</evidence>
<evidence type="ECO:0000256" key="5">
    <source>
        <dbReference type="ARBA" id="ARBA00022989"/>
    </source>
</evidence>
<dbReference type="EMBL" id="JACBYE010000076">
    <property type="protein sequence ID" value="NYS95448.1"/>
    <property type="molecule type" value="Genomic_DNA"/>
</dbReference>
<keyword evidence="6 8" id="KW-0472">Membrane</keyword>
<feature type="transmembrane region" description="Helical" evidence="8">
    <location>
        <begin position="54"/>
        <end position="73"/>
    </location>
</feature>
<evidence type="ECO:0000256" key="8">
    <source>
        <dbReference type="SAM" id="Phobius"/>
    </source>
</evidence>
<feature type="transmembrane region" description="Helical" evidence="8">
    <location>
        <begin position="260"/>
        <end position="284"/>
    </location>
</feature>
<feature type="transmembrane region" description="Helical" evidence="8">
    <location>
        <begin position="126"/>
        <end position="159"/>
    </location>
</feature>
<proteinExistence type="predicted"/>
<feature type="compositionally biased region" description="Pro residues" evidence="7">
    <location>
        <begin position="21"/>
        <end position="39"/>
    </location>
</feature>
<organism evidence="10 11">
    <name type="scientific">Sanguibacter inulinus</name>
    <dbReference type="NCBI Taxonomy" id="60922"/>
    <lineage>
        <taxon>Bacteria</taxon>
        <taxon>Bacillati</taxon>
        <taxon>Actinomycetota</taxon>
        <taxon>Actinomycetes</taxon>
        <taxon>Micrococcales</taxon>
        <taxon>Sanguibacteraceae</taxon>
        <taxon>Sanguibacter</taxon>
    </lineage>
</organism>
<dbReference type="Proteomes" id="UP000561011">
    <property type="component" value="Unassembled WGS sequence"/>
</dbReference>
<dbReference type="RefSeq" id="WP_179914600.1">
    <property type="nucleotide sequence ID" value="NZ_JACBYE010000076.1"/>
</dbReference>
<dbReference type="PANTHER" id="PTHR23513:SF11">
    <property type="entry name" value="STAPHYLOFERRIN A TRANSPORTER"/>
    <property type="match status" value="1"/>
</dbReference>
<dbReference type="PANTHER" id="PTHR23513">
    <property type="entry name" value="INTEGRAL MEMBRANE EFFLUX PROTEIN-RELATED"/>
    <property type="match status" value="1"/>
</dbReference>
<dbReference type="InterPro" id="IPR020846">
    <property type="entry name" value="MFS_dom"/>
</dbReference>
<feature type="transmembrane region" description="Helical" evidence="8">
    <location>
        <begin position="210"/>
        <end position="228"/>
    </location>
</feature>
<feature type="transmembrane region" description="Helical" evidence="8">
    <location>
        <begin position="410"/>
        <end position="432"/>
    </location>
</feature>
<evidence type="ECO:0000256" key="1">
    <source>
        <dbReference type="ARBA" id="ARBA00004651"/>
    </source>
</evidence>
<evidence type="ECO:0000259" key="9">
    <source>
        <dbReference type="PROSITE" id="PS50850"/>
    </source>
</evidence>
<feature type="region of interest" description="Disordered" evidence="7">
    <location>
        <begin position="1"/>
        <end position="41"/>
    </location>
</feature>
<keyword evidence="4 8" id="KW-0812">Transmembrane</keyword>
<keyword evidence="3" id="KW-1003">Cell membrane</keyword>
<feature type="transmembrane region" description="Helical" evidence="8">
    <location>
        <begin position="322"/>
        <end position="341"/>
    </location>
</feature>
<evidence type="ECO:0000256" key="6">
    <source>
        <dbReference type="ARBA" id="ARBA00023136"/>
    </source>
</evidence>
<name>A0A853F369_9MICO</name>
<reference evidence="10 11" key="1">
    <citation type="submission" date="2020-07" db="EMBL/GenBank/DDBJ databases">
        <title>MOT database genomes.</title>
        <authorList>
            <person name="Joseph S."/>
            <person name="Aduse-Opoku J."/>
            <person name="Hashim A."/>
            <person name="Wade W."/>
            <person name="Curtis M."/>
        </authorList>
    </citation>
    <scope>NUCLEOTIDE SEQUENCE [LARGE SCALE GENOMIC DNA]</scope>
    <source>
        <strain evidence="10 11">DSM 100099</strain>
    </source>
</reference>
<accession>A0A853F369</accession>
<evidence type="ECO:0000256" key="4">
    <source>
        <dbReference type="ARBA" id="ARBA00022692"/>
    </source>
</evidence>
<keyword evidence="2" id="KW-0813">Transport</keyword>
<dbReference type="Pfam" id="PF05977">
    <property type="entry name" value="MFS_3"/>
    <property type="match status" value="1"/>
</dbReference>
<feature type="transmembrane region" description="Helical" evidence="8">
    <location>
        <begin position="85"/>
        <end position="105"/>
    </location>
</feature>
<gene>
    <name evidence="10" type="ORF">HZZ10_18240</name>
</gene>
<dbReference type="Gene3D" id="1.20.1250.20">
    <property type="entry name" value="MFS general substrate transporter like domains"/>
    <property type="match status" value="1"/>
</dbReference>
<comment type="caution">
    <text evidence="10">The sequence shown here is derived from an EMBL/GenBank/DDBJ whole genome shotgun (WGS) entry which is preliminary data.</text>
</comment>
<dbReference type="GO" id="GO:0022857">
    <property type="term" value="F:transmembrane transporter activity"/>
    <property type="evidence" value="ECO:0007669"/>
    <property type="project" value="InterPro"/>
</dbReference>
<dbReference type="AlphaFoldDB" id="A0A853F369"/>
<protein>
    <submittedName>
        <fullName evidence="10">MFS transporter</fullName>
    </submittedName>
</protein>
<dbReference type="SUPFAM" id="SSF103473">
    <property type="entry name" value="MFS general substrate transporter"/>
    <property type="match status" value="1"/>
</dbReference>
<feature type="transmembrane region" description="Helical" evidence="8">
    <location>
        <begin position="296"/>
        <end position="315"/>
    </location>
</feature>
<feature type="transmembrane region" description="Helical" evidence="8">
    <location>
        <begin position="382"/>
        <end position="404"/>
    </location>
</feature>
<evidence type="ECO:0000256" key="7">
    <source>
        <dbReference type="SAM" id="MobiDB-lite"/>
    </source>
</evidence>
<keyword evidence="5 8" id="KW-1133">Transmembrane helix</keyword>
<dbReference type="GO" id="GO:0005886">
    <property type="term" value="C:plasma membrane"/>
    <property type="evidence" value="ECO:0007669"/>
    <property type="project" value="UniProtKB-SubCell"/>
</dbReference>
<feature type="domain" description="Major facilitator superfamily (MFS) profile" evidence="9">
    <location>
        <begin position="219"/>
        <end position="444"/>
    </location>
</feature>
<dbReference type="InterPro" id="IPR036259">
    <property type="entry name" value="MFS_trans_sf"/>
</dbReference>
<comment type="subcellular location">
    <subcellularLocation>
        <location evidence="1">Cell membrane</location>
        <topology evidence="1">Multi-pass membrane protein</topology>
    </subcellularLocation>
</comment>
<dbReference type="PROSITE" id="PS50850">
    <property type="entry name" value="MFS"/>
    <property type="match status" value="1"/>
</dbReference>